<feature type="region of interest" description="Disordered" evidence="3">
    <location>
        <begin position="917"/>
        <end position="938"/>
    </location>
</feature>
<feature type="region of interest" description="Disordered" evidence="3">
    <location>
        <begin position="1232"/>
        <end position="1252"/>
    </location>
</feature>
<dbReference type="PROSITE" id="PS50212">
    <property type="entry name" value="RASGEF_NTER"/>
    <property type="match status" value="1"/>
</dbReference>
<proteinExistence type="predicted"/>
<dbReference type="GO" id="GO:0007265">
    <property type="term" value="P:Ras protein signal transduction"/>
    <property type="evidence" value="ECO:0007669"/>
    <property type="project" value="TreeGrafter"/>
</dbReference>
<dbReference type="InterPro" id="IPR008937">
    <property type="entry name" value="Ras-like_GEF"/>
</dbReference>
<dbReference type="InterPro" id="IPR036964">
    <property type="entry name" value="RASGEF_cat_dom_sf"/>
</dbReference>
<name>A0A6G1KUX8_9PEZI</name>
<feature type="region of interest" description="Disordered" evidence="3">
    <location>
        <begin position="777"/>
        <end position="814"/>
    </location>
</feature>
<feature type="region of interest" description="Disordered" evidence="3">
    <location>
        <begin position="707"/>
        <end position="755"/>
    </location>
</feature>
<dbReference type="SMART" id="SM00229">
    <property type="entry name" value="RasGEFN"/>
    <property type="match status" value="1"/>
</dbReference>
<dbReference type="InterPro" id="IPR001895">
    <property type="entry name" value="RASGEF_cat_dom"/>
</dbReference>
<evidence type="ECO:0000259" key="4">
    <source>
        <dbReference type="PROSITE" id="PS50009"/>
    </source>
</evidence>
<evidence type="ECO:0000256" key="1">
    <source>
        <dbReference type="ARBA" id="ARBA00022658"/>
    </source>
</evidence>
<evidence type="ECO:0000313" key="7">
    <source>
        <dbReference type="Proteomes" id="UP000799436"/>
    </source>
</evidence>
<evidence type="ECO:0000313" key="6">
    <source>
        <dbReference type="EMBL" id="KAF2764441.1"/>
    </source>
</evidence>
<sequence length="1644" mass="180307">MESSACVGKHGQDVPSPSVPHGAAARESQWKRSTQDKLFRQSAGKIKRAKDSSESIRVPRRTAEPLLERPSTSHDDDPNARHFTVANVGAGGTLYLKPSRAPPPAFSQSPATPPDTFDGDLGPEDMFGPRQSNISVSWTPRLDKIGGFDYATQLPAPPLNLANSQPQQRRPRSASFSTLSERDSEHARSSTMDQNALQLLVNGKEHASRPKSSFDLSGGFLDLQIPHYRIGTPRFSERGTAYLHSSTYTSNTNNTDQDARSSTLFPHQPGLVHGPTNSTRNSTVPYLHPSAGATRYSPSLSRTPPAPPSQLPMNGGITPAMYDRIEARPNDPAIVRYNRLNGKIAHATPARLVAQITSALFLDYELLSDFFLTFRNFLLCRDLLEYLIARLLWALGANTDVGRIVRVRTFVALRHWILNYFGDDFALDINLRRRFCTVVNDISASLQGRPDKGGTDINIIGELKKCWRRTCALFWPTQNDLDVSAEAGISPGGDPVEILQTPEGSPPRSNHSRVSRPDFRRVSEAVEVPADAVYRGRESAFQMFGANGSMTVRKASIPASPLSVASLQVLSCSVPFLRNIRPSAKVSDHNGIARPVGQRNPPLSGRPGSRASRQHKRSGSFSDALRDERATIQSNRAESIDIRALPAIAFTGGLVRGLLLQPSPPNLNFLVPLSPGMDQRMAHLDGIEDSYFRDRSGQQNLGVKRIMGDMRRALSSRRRNDSPLRSSRSGHSSDSRGSTDMVTGGKPAQQSAWQKLRGQPRIDLLGATVSASYKDAFHDVDLPSPPEERGEQRLPTSEDGDDGDNARATSYSLRPLPPRLERLDSHVTVGSRSIVIMDDTGLPPVPTDFASRAFHAHHSGSSGMMTPQPLFNRQARAGAASPLEAPLDESWNPDPNTSMHDLLTPWKPDDYGIPVDSPAIPDSDEAHMSSGIDDEGLDMPPIGHTLRRRPGGDLKAADHVHSLELPPRPHTSGSYSTTAYSKYPSSGHELSGTHFSGQFSGPNSYGSMRLPSQLSSNRGYYPRASEQMSPTQISPRQPTAESLTPNDEAVSLLVTHSSQPSLRPSFRLHANNLARLPNNSQVGGIEDALAKLEGKTGTPNGSTFSIPTLGEEFAALERHNQEQGILETPVMSMSGDGSTPVQEYPVTSPFTETQGASIYHLSSSDVMGDGRGYSMGTTGTYVRSDAQDSAFPALPLSPKGSKLPAHVMALPKAASPSQKSVTFVERIRREAHENEQMQSPGKSSSRKSSNVQSSFLLDDNESLSDISTEIADNSGDDNTHMQSFFFDDTVEDEGNTLLRPSYLNPPLTPPSTAGAPLDPSPTRMAQHTECARLRPQMLQSSPQLKEAQSAPGLLSPNLDRRMQLPPGQDSRLRRSRTSPGLNSAAHLPFVLAFESEVIAEQLTIIEKDALDEVDWKDLISLNWHQAPPHVRNWVDYLKQTNNTGIDIVVARFNLVVKWVVSECLLTETPSERARCITKYIHIAIHCFRFRNYASMYQITLALLSADLARLHRSWALVAPAEKQKLARLEKLCQPVRNFQNLRAEMESTGAESGCIPFIGLYTHDLMFNAQKPSRIDAVPPAKEPLINFERYQTAATIVKSLLRLIEASARYVFHPHPEVLSRCLWLAALEDSEIVARSKSIEAP</sequence>
<feature type="compositionally biased region" description="Low complexity" evidence="3">
    <location>
        <begin position="725"/>
        <end position="738"/>
    </location>
</feature>
<feature type="region of interest" description="Disordered" evidence="3">
    <location>
        <begin position="1339"/>
        <end position="1378"/>
    </location>
</feature>
<dbReference type="PROSITE" id="PS50009">
    <property type="entry name" value="RASGEF_CAT"/>
    <property type="match status" value="1"/>
</dbReference>
<dbReference type="Pfam" id="PF00618">
    <property type="entry name" value="RasGEF_N"/>
    <property type="match status" value="1"/>
</dbReference>
<feature type="region of interest" description="Disordered" evidence="3">
    <location>
        <begin position="156"/>
        <end position="194"/>
    </location>
</feature>
<feature type="region of interest" description="Disordered" evidence="3">
    <location>
        <begin position="986"/>
        <end position="1043"/>
    </location>
</feature>
<dbReference type="SMART" id="SM00147">
    <property type="entry name" value="RasGEF"/>
    <property type="match status" value="1"/>
</dbReference>
<dbReference type="InterPro" id="IPR023578">
    <property type="entry name" value="Ras_GEF_dom_sf"/>
</dbReference>
<gene>
    <name evidence="6" type="ORF">EJ03DRAFT_331837</name>
</gene>
<feature type="region of interest" description="Disordered" evidence="3">
    <location>
        <begin position="875"/>
        <end position="900"/>
    </location>
</feature>
<feature type="compositionally biased region" description="Basic and acidic residues" evidence="3">
    <location>
        <begin position="707"/>
        <end position="722"/>
    </location>
</feature>
<dbReference type="PANTHER" id="PTHR23113:SF363">
    <property type="entry name" value="PROTEIN SON OF SEVENLESS"/>
    <property type="match status" value="1"/>
</dbReference>
<dbReference type="Pfam" id="PF00617">
    <property type="entry name" value="RasGEF"/>
    <property type="match status" value="1"/>
</dbReference>
<dbReference type="CDD" id="cd06224">
    <property type="entry name" value="REM"/>
    <property type="match status" value="1"/>
</dbReference>
<evidence type="ECO:0000259" key="5">
    <source>
        <dbReference type="PROSITE" id="PS50212"/>
    </source>
</evidence>
<feature type="region of interest" description="Disordered" evidence="3">
    <location>
        <begin position="961"/>
        <end position="980"/>
    </location>
</feature>
<feature type="compositionally biased region" description="Basic and acidic residues" evidence="3">
    <location>
        <begin position="28"/>
        <end position="39"/>
    </location>
</feature>
<dbReference type="InterPro" id="IPR000651">
    <property type="entry name" value="Ras-like_Gua-exchang_fac_N"/>
</dbReference>
<feature type="compositionally biased region" description="Polar residues" evidence="3">
    <location>
        <begin position="993"/>
        <end position="1018"/>
    </location>
</feature>
<feature type="region of interest" description="Disordered" evidence="3">
    <location>
        <begin position="587"/>
        <end position="627"/>
    </location>
</feature>
<reference evidence="6" key="1">
    <citation type="journal article" date="2020" name="Stud. Mycol.">
        <title>101 Dothideomycetes genomes: a test case for predicting lifestyles and emergence of pathogens.</title>
        <authorList>
            <person name="Haridas S."/>
            <person name="Albert R."/>
            <person name="Binder M."/>
            <person name="Bloem J."/>
            <person name="Labutti K."/>
            <person name="Salamov A."/>
            <person name="Andreopoulos B."/>
            <person name="Baker S."/>
            <person name="Barry K."/>
            <person name="Bills G."/>
            <person name="Bluhm B."/>
            <person name="Cannon C."/>
            <person name="Castanera R."/>
            <person name="Culley D."/>
            <person name="Daum C."/>
            <person name="Ezra D."/>
            <person name="Gonzalez J."/>
            <person name="Henrissat B."/>
            <person name="Kuo A."/>
            <person name="Liang C."/>
            <person name="Lipzen A."/>
            <person name="Lutzoni F."/>
            <person name="Magnuson J."/>
            <person name="Mondo S."/>
            <person name="Nolan M."/>
            <person name="Ohm R."/>
            <person name="Pangilinan J."/>
            <person name="Park H.-J."/>
            <person name="Ramirez L."/>
            <person name="Alfaro M."/>
            <person name="Sun H."/>
            <person name="Tritt A."/>
            <person name="Yoshinaga Y."/>
            <person name="Zwiers L.-H."/>
            <person name="Turgeon B."/>
            <person name="Goodwin S."/>
            <person name="Spatafora J."/>
            <person name="Crous P."/>
            <person name="Grigoriev I."/>
        </authorList>
    </citation>
    <scope>NUCLEOTIDE SEQUENCE</scope>
    <source>
        <strain evidence="6">CBS 116005</strain>
    </source>
</reference>
<dbReference type="Gene3D" id="1.10.840.10">
    <property type="entry name" value="Ras guanine-nucleotide exchange factors catalytic domain"/>
    <property type="match status" value="1"/>
</dbReference>
<dbReference type="Gene3D" id="1.20.870.10">
    <property type="entry name" value="Son of sevenless (SoS) protein Chain: S domain 1"/>
    <property type="match status" value="1"/>
</dbReference>
<dbReference type="GO" id="GO:0005886">
    <property type="term" value="C:plasma membrane"/>
    <property type="evidence" value="ECO:0007669"/>
    <property type="project" value="TreeGrafter"/>
</dbReference>
<dbReference type="OrthoDB" id="10254377at2759"/>
<dbReference type="Proteomes" id="UP000799436">
    <property type="component" value="Unassembled WGS sequence"/>
</dbReference>
<feature type="domain" description="N-terminal Ras-GEF" evidence="5">
    <location>
        <begin position="340"/>
        <end position="464"/>
    </location>
</feature>
<evidence type="ECO:0000256" key="2">
    <source>
        <dbReference type="PROSITE-ProRule" id="PRU00168"/>
    </source>
</evidence>
<feature type="compositionally biased region" description="Basic and acidic residues" evidence="3">
    <location>
        <begin position="777"/>
        <end position="792"/>
    </location>
</feature>
<feature type="region of interest" description="Disordered" evidence="3">
    <location>
        <begin position="293"/>
        <end position="314"/>
    </location>
</feature>
<feature type="domain" description="Ras-GEF" evidence="4">
    <location>
        <begin position="1394"/>
        <end position="1644"/>
    </location>
</feature>
<organism evidence="6 7">
    <name type="scientific">Teratosphaeria nubilosa</name>
    <dbReference type="NCBI Taxonomy" id="161662"/>
    <lineage>
        <taxon>Eukaryota</taxon>
        <taxon>Fungi</taxon>
        <taxon>Dikarya</taxon>
        <taxon>Ascomycota</taxon>
        <taxon>Pezizomycotina</taxon>
        <taxon>Dothideomycetes</taxon>
        <taxon>Dothideomycetidae</taxon>
        <taxon>Mycosphaerellales</taxon>
        <taxon>Teratosphaeriaceae</taxon>
        <taxon>Teratosphaeria</taxon>
    </lineage>
</organism>
<feature type="region of interest" description="Disordered" evidence="3">
    <location>
        <begin position="1296"/>
        <end position="1327"/>
    </location>
</feature>
<dbReference type="EMBL" id="ML995922">
    <property type="protein sequence ID" value="KAF2764441.1"/>
    <property type="molecule type" value="Genomic_DNA"/>
</dbReference>
<feature type="region of interest" description="Disordered" evidence="3">
    <location>
        <begin position="492"/>
        <end position="518"/>
    </location>
</feature>
<accession>A0A6G1KUX8</accession>
<evidence type="ECO:0008006" key="8">
    <source>
        <dbReference type="Google" id="ProtNLM"/>
    </source>
</evidence>
<feature type="compositionally biased region" description="Basic and acidic residues" evidence="3">
    <location>
        <begin position="61"/>
        <end position="80"/>
    </location>
</feature>
<feature type="compositionally biased region" description="Polar residues" evidence="3">
    <location>
        <begin position="971"/>
        <end position="980"/>
    </location>
</feature>
<evidence type="ECO:0000256" key="3">
    <source>
        <dbReference type="SAM" id="MobiDB-lite"/>
    </source>
</evidence>
<feature type="compositionally biased region" description="Low complexity" evidence="3">
    <location>
        <begin position="1239"/>
        <end position="1252"/>
    </location>
</feature>
<keyword evidence="1 2" id="KW-0344">Guanine-nucleotide releasing factor</keyword>
<feature type="region of interest" description="Disordered" evidence="3">
    <location>
        <begin position="1"/>
        <end position="134"/>
    </location>
</feature>
<dbReference type="GO" id="GO:0005085">
    <property type="term" value="F:guanyl-nucleotide exchange factor activity"/>
    <property type="evidence" value="ECO:0007669"/>
    <property type="project" value="UniProtKB-KW"/>
</dbReference>
<dbReference type="PANTHER" id="PTHR23113">
    <property type="entry name" value="GUANINE NUCLEOTIDE EXCHANGE FACTOR"/>
    <property type="match status" value="1"/>
</dbReference>
<feature type="compositionally biased region" description="Polar residues" evidence="3">
    <location>
        <begin position="161"/>
        <end position="179"/>
    </location>
</feature>
<feature type="compositionally biased region" description="Polar residues" evidence="3">
    <location>
        <begin position="1026"/>
        <end position="1043"/>
    </location>
</feature>
<dbReference type="SUPFAM" id="SSF48366">
    <property type="entry name" value="Ras GEF"/>
    <property type="match status" value="1"/>
</dbReference>
<protein>
    <recommendedName>
        <fullName evidence="8">Ras GEF</fullName>
    </recommendedName>
</protein>
<keyword evidence="7" id="KW-1185">Reference proteome</keyword>